<sequence>MVLAKQLFKWKVDVSVGKLAVLQGPLNLKGNIYINGLVEGDVNIQGRLWLGKDGHIKGKVMADQAVIAGKVDDLLVVSSQASVQDSALVWGNVYCSAIEVAPQAVIHGVIEKHDAYEMLEKLQEIAESAPEEVPLQVVKNEEEKSNWF</sequence>
<dbReference type="PANTHER" id="PTHR35024">
    <property type="entry name" value="HYPOTHETICAL CYTOSOLIC PROTEIN"/>
    <property type="match status" value="1"/>
</dbReference>
<dbReference type="KEGG" id="cbae:COR50_19630"/>
<dbReference type="Proteomes" id="UP000220133">
    <property type="component" value="Chromosome"/>
</dbReference>
<evidence type="ECO:0008006" key="4">
    <source>
        <dbReference type="Google" id="ProtNLM"/>
    </source>
</evidence>
<dbReference type="EMBL" id="CP023777">
    <property type="protein sequence ID" value="ATL49206.1"/>
    <property type="molecule type" value="Genomic_DNA"/>
</dbReference>
<comment type="similarity">
    <text evidence="1">Belongs to the bactofilin family.</text>
</comment>
<dbReference type="OrthoDB" id="5612117at2"/>
<proteinExistence type="inferred from homology"/>
<organism evidence="2 3">
    <name type="scientific">Chitinophaga caeni</name>
    <dbReference type="NCBI Taxonomy" id="2029983"/>
    <lineage>
        <taxon>Bacteria</taxon>
        <taxon>Pseudomonadati</taxon>
        <taxon>Bacteroidota</taxon>
        <taxon>Chitinophagia</taxon>
        <taxon>Chitinophagales</taxon>
        <taxon>Chitinophagaceae</taxon>
        <taxon>Chitinophaga</taxon>
    </lineage>
</organism>
<dbReference type="RefSeq" id="WP_098195574.1">
    <property type="nucleotide sequence ID" value="NZ_CP023777.1"/>
</dbReference>
<dbReference type="AlphaFoldDB" id="A0A291QZ00"/>
<evidence type="ECO:0000313" key="2">
    <source>
        <dbReference type="EMBL" id="ATL49206.1"/>
    </source>
</evidence>
<gene>
    <name evidence="2" type="ORF">COR50_19630</name>
</gene>
<keyword evidence="3" id="KW-1185">Reference proteome</keyword>
<evidence type="ECO:0000256" key="1">
    <source>
        <dbReference type="ARBA" id="ARBA00044755"/>
    </source>
</evidence>
<protein>
    <recommendedName>
        <fullName evidence="4">Cell shape determination protein CcmA</fullName>
    </recommendedName>
</protein>
<accession>A0A291QZ00</accession>
<dbReference type="PANTHER" id="PTHR35024:SF4">
    <property type="entry name" value="POLYMER-FORMING CYTOSKELETAL PROTEIN"/>
    <property type="match status" value="1"/>
</dbReference>
<evidence type="ECO:0000313" key="3">
    <source>
        <dbReference type="Proteomes" id="UP000220133"/>
    </source>
</evidence>
<dbReference type="Pfam" id="PF04519">
    <property type="entry name" value="Bactofilin"/>
    <property type="match status" value="1"/>
</dbReference>
<dbReference type="InterPro" id="IPR007607">
    <property type="entry name" value="BacA/B"/>
</dbReference>
<name>A0A291QZ00_9BACT</name>
<reference evidence="2 3" key="1">
    <citation type="submission" date="2017-10" db="EMBL/GenBank/DDBJ databases">
        <title>Paenichitinophaga pekingensis gen. nov., sp. nov., isolated from activated sludge.</title>
        <authorList>
            <person name="Jin D."/>
            <person name="Kong X."/>
            <person name="Deng Y."/>
            <person name="Bai Z."/>
        </authorList>
    </citation>
    <scope>NUCLEOTIDE SEQUENCE [LARGE SCALE GENOMIC DNA]</scope>
    <source>
        <strain evidence="2 3">13</strain>
    </source>
</reference>